<dbReference type="GO" id="GO:0031992">
    <property type="term" value="F:energy transducer activity"/>
    <property type="evidence" value="ECO:0007669"/>
    <property type="project" value="TreeGrafter"/>
</dbReference>
<organism evidence="3 4">
    <name type="scientific">Flavobacterium weaverense</name>
    <dbReference type="NCBI Taxonomy" id="271156"/>
    <lineage>
        <taxon>Bacteria</taxon>
        <taxon>Pseudomonadati</taxon>
        <taxon>Bacteroidota</taxon>
        <taxon>Flavobacteriia</taxon>
        <taxon>Flavobacteriales</taxon>
        <taxon>Flavobacteriaceae</taxon>
        <taxon>Flavobacterium</taxon>
    </lineage>
</organism>
<dbReference type="PANTHER" id="PTHR33446:SF2">
    <property type="entry name" value="PROTEIN TONB"/>
    <property type="match status" value="1"/>
</dbReference>
<name>A0A3L9ZYE6_9FLAO</name>
<reference evidence="3 4" key="1">
    <citation type="submission" date="2018-10" db="EMBL/GenBank/DDBJ databases">
        <title>Genomic Encyclopedia of Archaeal and Bacterial Type Strains, Phase II (KMG-II): from individual species to whole genera.</title>
        <authorList>
            <person name="Goeker M."/>
        </authorList>
    </citation>
    <scope>NUCLEOTIDE SEQUENCE [LARGE SCALE GENOMIC DNA]</scope>
    <source>
        <strain evidence="3 4">DSM 19727</strain>
    </source>
</reference>
<dbReference type="GO" id="GO:0055085">
    <property type="term" value="P:transmembrane transport"/>
    <property type="evidence" value="ECO:0007669"/>
    <property type="project" value="InterPro"/>
</dbReference>
<evidence type="ECO:0000313" key="3">
    <source>
        <dbReference type="EMBL" id="RMA77397.1"/>
    </source>
</evidence>
<accession>A0A3L9ZYE6</accession>
<comment type="caution">
    <text evidence="3">The sequence shown here is derived from an EMBL/GenBank/DDBJ whole genome shotgun (WGS) entry which is preliminary data.</text>
</comment>
<evidence type="ECO:0000313" key="4">
    <source>
        <dbReference type="Proteomes" id="UP000280368"/>
    </source>
</evidence>
<dbReference type="AlphaFoldDB" id="A0A3L9ZYE6"/>
<dbReference type="Proteomes" id="UP000280368">
    <property type="component" value="Unassembled WGS sequence"/>
</dbReference>
<sequence>MKLDILKNQWLDIVFEGRNKSYGAYELRQTNRKTTIKALIIGAIVFSVAVAAPLIINMLPQNEEVEIDRDIKITAIKLPPKKEEPKLNVPPPPPPPPKVDQVKFVKPVVAKANEVTEEPPKIIEVKDKKIGAETIKGDPDAVLTVQPVGTGTAAVVEEVDNQIYNTAGIEVKPDFPGGIDKFYKFVGNNYQTPEEEGLKGKVYVTFVVEKDGSLTDIKVIRDIGYGTGKEAIRVLKKCPKWTPGEQNGKKVRVLYSLPITIQSAD</sequence>
<dbReference type="EMBL" id="REFH01000008">
    <property type="protein sequence ID" value="RMA77397.1"/>
    <property type="molecule type" value="Genomic_DNA"/>
</dbReference>
<dbReference type="OrthoDB" id="1095452at2"/>
<keyword evidence="1" id="KW-1133">Transmembrane helix</keyword>
<feature type="transmembrane region" description="Helical" evidence="1">
    <location>
        <begin position="38"/>
        <end position="59"/>
    </location>
</feature>
<dbReference type="SUPFAM" id="SSF74653">
    <property type="entry name" value="TolA/TonB C-terminal domain"/>
    <property type="match status" value="1"/>
</dbReference>
<protein>
    <submittedName>
        <fullName evidence="3">Outer membrane transport energization protein TonB</fullName>
    </submittedName>
</protein>
<keyword evidence="1" id="KW-0472">Membrane</keyword>
<keyword evidence="4" id="KW-1185">Reference proteome</keyword>
<feature type="domain" description="TonB C-terminal" evidence="2">
    <location>
        <begin position="195"/>
        <end position="259"/>
    </location>
</feature>
<dbReference type="GO" id="GO:0098797">
    <property type="term" value="C:plasma membrane protein complex"/>
    <property type="evidence" value="ECO:0007669"/>
    <property type="project" value="TreeGrafter"/>
</dbReference>
<evidence type="ECO:0000259" key="2">
    <source>
        <dbReference type="Pfam" id="PF03544"/>
    </source>
</evidence>
<dbReference type="RefSeq" id="WP_121925077.1">
    <property type="nucleotide sequence ID" value="NZ_CBCSGA010000001.1"/>
</dbReference>
<dbReference type="Gene3D" id="3.30.1150.10">
    <property type="match status" value="1"/>
</dbReference>
<dbReference type="InterPro" id="IPR037682">
    <property type="entry name" value="TonB_C"/>
</dbReference>
<keyword evidence="1" id="KW-0812">Transmembrane</keyword>
<gene>
    <name evidence="3" type="ORF">BC961_1402</name>
</gene>
<dbReference type="PANTHER" id="PTHR33446">
    <property type="entry name" value="PROTEIN TONB-RELATED"/>
    <property type="match status" value="1"/>
</dbReference>
<proteinExistence type="predicted"/>
<dbReference type="InterPro" id="IPR051045">
    <property type="entry name" value="TonB-dependent_transducer"/>
</dbReference>
<evidence type="ECO:0000256" key="1">
    <source>
        <dbReference type="SAM" id="Phobius"/>
    </source>
</evidence>
<dbReference type="Pfam" id="PF03544">
    <property type="entry name" value="TonB_C"/>
    <property type="match status" value="1"/>
</dbReference>